<dbReference type="InterPro" id="IPR036291">
    <property type="entry name" value="NAD(P)-bd_dom_sf"/>
</dbReference>
<dbReference type="CDD" id="cd05243">
    <property type="entry name" value="SDR_a5"/>
    <property type="match status" value="1"/>
</dbReference>
<feature type="domain" description="NAD(P)-binding" evidence="1">
    <location>
        <begin position="169"/>
        <end position="365"/>
    </location>
</feature>
<dbReference type="SUPFAM" id="SSF51735">
    <property type="entry name" value="NAD(P)-binding Rossmann-fold domains"/>
    <property type="match status" value="1"/>
</dbReference>
<keyword evidence="3" id="KW-1185">Reference proteome</keyword>
<dbReference type="AlphaFoldDB" id="A0AAW1SHJ9"/>
<proteinExistence type="predicted"/>
<dbReference type="InterPro" id="IPR016040">
    <property type="entry name" value="NAD(P)-bd_dom"/>
</dbReference>
<organism evidence="2 3">
    <name type="scientific">Elliptochloris bilobata</name>
    <dbReference type="NCBI Taxonomy" id="381761"/>
    <lineage>
        <taxon>Eukaryota</taxon>
        <taxon>Viridiplantae</taxon>
        <taxon>Chlorophyta</taxon>
        <taxon>core chlorophytes</taxon>
        <taxon>Trebouxiophyceae</taxon>
        <taxon>Trebouxiophyceae incertae sedis</taxon>
        <taxon>Elliptochloris clade</taxon>
        <taxon>Elliptochloris</taxon>
    </lineage>
</organism>
<protein>
    <recommendedName>
        <fullName evidence="1">NAD(P)-binding domain-containing protein</fullName>
    </recommendedName>
</protein>
<evidence type="ECO:0000313" key="3">
    <source>
        <dbReference type="Proteomes" id="UP001445335"/>
    </source>
</evidence>
<sequence length="381" mass="39953">MAVQQGSNVKGRLTVALVVAGICAAAAAVAVPVLLPGHRPTQVEQTDSGKAQPGFVKKAQRLGRCGQSIMGDMLATGLQASGARTRTPLAAANRPCWCSRHFQRSRQLHRQILRPRGQYEDNRYITVTSTTEDWTPSDSEVVPLNTGPAGAALGEPSGGFTGLRAVVAGATGGTGRAIVARLAAEGVPVRALVRNVAAAATVLPGLDRSVELLPADVYQYATLPRALGDANAMIIATGTRAALDPFGPYNVDYQGVVNLVTAAQRQGRVQRIVLVSSIGADDPFFPLNALWGVLFWKKRGEEAVQRSGIPYTIVRPGGLLDAPRPGTAVGGIVMAGPNAFGLPPRRLPGSILRSQVADVCVEALALREAEDKVLIAGTELR</sequence>
<dbReference type="PANTHER" id="PTHR15020">
    <property type="entry name" value="FLAVIN REDUCTASE-RELATED"/>
    <property type="match status" value="1"/>
</dbReference>
<accession>A0AAW1SHJ9</accession>
<gene>
    <name evidence="2" type="ORF">WJX81_006363</name>
</gene>
<dbReference type="Proteomes" id="UP001445335">
    <property type="component" value="Unassembled WGS sequence"/>
</dbReference>
<comment type="caution">
    <text evidence="2">The sequence shown here is derived from an EMBL/GenBank/DDBJ whole genome shotgun (WGS) entry which is preliminary data.</text>
</comment>
<dbReference type="Gene3D" id="3.40.50.720">
    <property type="entry name" value="NAD(P)-binding Rossmann-like Domain"/>
    <property type="match status" value="1"/>
</dbReference>
<reference evidence="2 3" key="1">
    <citation type="journal article" date="2024" name="Nat. Commun.">
        <title>Phylogenomics reveals the evolutionary origins of lichenization in chlorophyte algae.</title>
        <authorList>
            <person name="Puginier C."/>
            <person name="Libourel C."/>
            <person name="Otte J."/>
            <person name="Skaloud P."/>
            <person name="Haon M."/>
            <person name="Grisel S."/>
            <person name="Petersen M."/>
            <person name="Berrin J.G."/>
            <person name="Delaux P.M."/>
            <person name="Dal Grande F."/>
            <person name="Keller J."/>
        </authorList>
    </citation>
    <scope>NUCLEOTIDE SEQUENCE [LARGE SCALE GENOMIC DNA]</scope>
    <source>
        <strain evidence="2 3">SAG 245.80</strain>
    </source>
</reference>
<dbReference type="EMBL" id="JALJOU010000003">
    <property type="protein sequence ID" value="KAK9845434.1"/>
    <property type="molecule type" value="Genomic_DNA"/>
</dbReference>
<evidence type="ECO:0000313" key="2">
    <source>
        <dbReference type="EMBL" id="KAK9845434.1"/>
    </source>
</evidence>
<evidence type="ECO:0000259" key="1">
    <source>
        <dbReference type="Pfam" id="PF13460"/>
    </source>
</evidence>
<name>A0AAW1SHJ9_9CHLO</name>
<dbReference type="Pfam" id="PF13460">
    <property type="entry name" value="NAD_binding_10"/>
    <property type="match status" value="1"/>
</dbReference>
<dbReference type="PANTHER" id="PTHR15020:SF42">
    <property type="entry name" value="NAD(P)-BINDING DOMAIN-CONTAINING PROTEIN"/>
    <property type="match status" value="1"/>
</dbReference>